<proteinExistence type="predicted"/>
<reference evidence="1" key="1">
    <citation type="journal article" date="2017" name="Appl. Environ. Microbiol.">
        <title>Molecular characterization of an Endozoicomonas-like organism causing infection in king scallop Pecten maximus L.</title>
        <authorList>
            <person name="Cano I."/>
            <person name="van Aerle R."/>
            <person name="Ross S."/>
            <person name="Verner-Jeffreys D.W."/>
            <person name="Paley R.K."/>
            <person name="Rimmer G."/>
            <person name="Ryder D."/>
            <person name="Hooper P."/>
            <person name="Stone D."/>
            <person name="Feist S.W."/>
        </authorList>
    </citation>
    <scope>NUCLEOTIDE SEQUENCE</scope>
</reference>
<protein>
    <submittedName>
        <fullName evidence="1">Uncharacterized protein</fullName>
    </submittedName>
</protein>
<accession>A0A2H9T967</accession>
<name>A0A2H9T967_9ZZZZ</name>
<organism evidence="1">
    <name type="scientific">invertebrate metagenome</name>
    <dbReference type="NCBI Taxonomy" id="1711999"/>
    <lineage>
        <taxon>unclassified sequences</taxon>
        <taxon>metagenomes</taxon>
        <taxon>organismal metagenomes</taxon>
    </lineage>
</organism>
<gene>
    <name evidence="1" type="ORF">CI610_01275</name>
</gene>
<comment type="caution">
    <text evidence="1">The sequence shown here is derived from an EMBL/GenBank/DDBJ whole genome shotgun (WGS) entry which is preliminary data.</text>
</comment>
<dbReference type="AlphaFoldDB" id="A0A2H9T967"/>
<sequence>MIVSKHQIMTIESSEYTQKKEEQKNKFCGFCNIKFFNSPGEKIFIVKRSSLGTIFQHSHNMEKINSIFSCKDEYSFLHYLTQIFKQKNTAPQPHDFFIVQEVIPNLTHIRTQCMITEEKAVLTPLFKKQEDGVIDSHFAREAWILQQTTIPENWSPYLKEVGQIAFFREWLKAEALSTGYLTGYLSVFENLERIPPEKLILLSESEKDFLSFIGQHSDSKYPTVIYTTVEKIAQYIMKKLKKYQLCHNSLVIKESLIFLLNTLITTNYIQLKAIRSNLFHIH</sequence>
<dbReference type="EMBL" id="NSIT01000050">
    <property type="protein sequence ID" value="PJE79739.1"/>
    <property type="molecule type" value="Genomic_DNA"/>
</dbReference>
<evidence type="ECO:0000313" key="1">
    <source>
        <dbReference type="EMBL" id="PJE79739.1"/>
    </source>
</evidence>